<keyword evidence="15" id="KW-1185">Reference proteome</keyword>
<sequence length="390" mass="42794">MSARKGYLLPSPKYTTIMSCSDSPAGNAFFVDSLISGRTEGAGGHYYPGSGVCLPHNAASEVPYGLQNCGYFPGIGKRSNAGPQNMISASSGAYMSGMEMWMDAQRSCRMDRMDQQQTVGPQVAPCSFPQSIKEESAYCLYEPQKCPKASTAEDLTYSRLTTTGSGSGSCTVTDGGGGGGTVPVPGYFRLSQTHARSHKVYHGAQSNPSHSHFGLHPPAPTRFHTSTPQLSSALACSATAEHERRDTEEALPSGNAPKPQQTNALLGDEETRASSDGEPSSPEEAEVELEKEKSVKTTKGDSKSESTANWLTAKSGRKKRCPYTKHQTLELEKEFLYNMYLTRERRLEISRSVHLTDRQVKIWFQNRRMKLKKMTRENRIRELTSNFGFS</sequence>
<dbReference type="PROSITE" id="PS50071">
    <property type="entry name" value="HOMEOBOX_2"/>
    <property type="match status" value="1"/>
</dbReference>
<proteinExistence type="inferred from homology"/>
<comment type="subcellular location">
    <subcellularLocation>
        <location evidence="2 10 11">Nucleus</location>
    </subcellularLocation>
</comment>
<evidence type="ECO:0000259" key="13">
    <source>
        <dbReference type="PROSITE" id="PS50071"/>
    </source>
</evidence>
<evidence type="ECO:0000256" key="3">
    <source>
        <dbReference type="ARBA" id="ARBA00006317"/>
    </source>
</evidence>
<dbReference type="InterPro" id="IPR001356">
    <property type="entry name" value="HD"/>
</dbReference>
<dbReference type="PANTHER" id="PTHR45874">
    <property type="entry name" value="HOMEOBOX PROTEIN ABDOMINAL-B"/>
    <property type="match status" value="1"/>
</dbReference>
<dbReference type="Ensembl" id="ENSHHUT00000063274.1">
    <property type="protein sequence ID" value="ENSHHUP00000061195.1"/>
    <property type="gene ID" value="ENSHHUG00000036267.1"/>
</dbReference>
<evidence type="ECO:0000256" key="10">
    <source>
        <dbReference type="PROSITE-ProRule" id="PRU00108"/>
    </source>
</evidence>
<feature type="compositionally biased region" description="Basic and acidic residues" evidence="12">
    <location>
        <begin position="288"/>
        <end position="304"/>
    </location>
</feature>
<accession>A0A4W5PHV2</accession>
<keyword evidence="8" id="KW-0804">Transcription</keyword>
<dbReference type="CDD" id="cd00086">
    <property type="entry name" value="homeodomain"/>
    <property type="match status" value="1"/>
</dbReference>
<comment type="similarity">
    <text evidence="3">Belongs to the Abd-B homeobox family.</text>
</comment>
<dbReference type="PRINTS" id="PR00024">
    <property type="entry name" value="HOMEOBOX"/>
</dbReference>
<feature type="domain" description="Homeobox" evidence="13">
    <location>
        <begin position="314"/>
        <end position="374"/>
    </location>
</feature>
<evidence type="ECO:0000256" key="1">
    <source>
        <dbReference type="ARBA" id="ARBA00003263"/>
    </source>
</evidence>
<evidence type="ECO:0000256" key="4">
    <source>
        <dbReference type="ARBA" id="ARBA00022473"/>
    </source>
</evidence>
<reference evidence="14" key="3">
    <citation type="submission" date="2025-09" db="UniProtKB">
        <authorList>
            <consortium name="Ensembl"/>
        </authorList>
    </citation>
    <scope>IDENTIFICATION</scope>
</reference>
<evidence type="ECO:0000256" key="12">
    <source>
        <dbReference type="SAM" id="MobiDB-lite"/>
    </source>
</evidence>
<dbReference type="GO" id="GO:0000978">
    <property type="term" value="F:RNA polymerase II cis-regulatory region sequence-specific DNA binding"/>
    <property type="evidence" value="ECO:0007669"/>
    <property type="project" value="TreeGrafter"/>
</dbReference>
<evidence type="ECO:0000256" key="8">
    <source>
        <dbReference type="ARBA" id="ARBA00023163"/>
    </source>
</evidence>
<feature type="DNA-binding region" description="Homeobox" evidence="10">
    <location>
        <begin position="316"/>
        <end position="375"/>
    </location>
</feature>
<dbReference type="GO" id="GO:0005634">
    <property type="term" value="C:nucleus"/>
    <property type="evidence" value="ECO:0007669"/>
    <property type="project" value="UniProtKB-SubCell"/>
</dbReference>
<dbReference type="AlphaFoldDB" id="A0A4W5PHV2"/>
<dbReference type="PROSITE" id="PS00027">
    <property type="entry name" value="HOMEOBOX_1"/>
    <property type="match status" value="1"/>
</dbReference>
<dbReference type="Gene3D" id="1.10.10.60">
    <property type="entry name" value="Homeodomain-like"/>
    <property type="match status" value="1"/>
</dbReference>
<protein>
    <submittedName>
        <fullName evidence="14">Homeobox A10b</fullName>
    </submittedName>
</protein>
<keyword evidence="9 10" id="KW-0539">Nucleus</keyword>
<dbReference type="FunFam" id="1.10.10.60:FF:000018">
    <property type="entry name" value="Homeobox A10"/>
    <property type="match status" value="1"/>
</dbReference>
<dbReference type="SMART" id="SM00389">
    <property type="entry name" value="HOX"/>
    <property type="match status" value="1"/>
</dbReference>
<evidence type="ECO:0000256" key="9">
    <source>
        <dbReference type="ARBA" id="ARBA00023242"/>
    </source>
</evidence>
<dbReference type="PANTHER" id="PTHR45874:SF1">
    <property type="entry name" value="HOMEOBOX PROTEIN HOX-A10"/>
    <property type="match status" value="1"/>
</dbReference>
<keyword evidence="4" id="KW-0217">Developmental protein</keyword>
<dbReference type="Pfam" id="PF00046">
    <property type="entry name" value="Homeodomain"/>
    <property type="match status" value="1"/>
</dbReference>
<evidence type="ECO:0000313" key="14">
    <source>
        <dbReference type="Ensembl" id="ENSHHUP00000061195.1"/>
    </source>
</evidence>
<dbReference type="InterPro" id="IPR020479">
    <property type="entry name" value="HD_metazoa"/>
</dbReference>
<evidence type="ECO:0000256" key="2">
    <source>
        <dbReference type="ARBA" id="ARBA00004123"/>
    </source>
</evidence>
<dbReference type="SUPFAM" id="SSF46689">
    <property type="entry name" value="Homeodomain-like"/>
    <property type="match status" value="1"/>
</dbReference>
<comment type="function">
    <text evidence="1">Sequence-specific transcription factor which is part of a developmental regulatory system that provides cells with specific positional identities on the anterior-posterior axis.</text>
</comment>
<reference evidence="14" key="2">
    <citation type="submission" date="2025-08" db="UniProtKB">
        <authorList>
            <consortium name="Ensembl"/>
        </authorList>
    </citation>
    <scope>IDENTIFICATION</scope>
</reference>
<dbReference type="GO" id="GO:0000981">
    <property type="term" value="F:DNA-binding transcription factor activity, RNA polymerase II-specific"/>
    <property type="evidence" value="ECO:0007669"/>
    <property type="project" value="InterPro"/>
</dbReference>
<name>A0A4W5PHV2_9TELE</name>
<evidence type="ECO:0000256" key="7">
    <source>
        <dbReference type="ARBA" id="ARBA00023155"/>
    </source>
</evidence>
<feature type="region of interest" description="Disordered" evidence="12">
    <location>
        <begin position="196"/>
        <end position="315"/>
    </location>
</feature>
<dbReference type="Proteomes" id="UP000314982">
    <property type="component" value="Unassembled WGS sequence"/>
</dbReference>
<dbReference type="STRING" id="62062.ENSHHUP00000061195"/>
<dbReference type="InterPro" id="IPR009057">
    <property type="entry name" value="Homeodomain-like_sf"/>
</dbReference>
<reference evidence="15" key="1">
    <citation type="submission" date="2018-06" db="EMBL/GenBank/DDBJ databases">
        <title>Genome assembly of Danube salmon.</title>
        <authorList>
            <person name="Macqueen D.J."/>
            <person name="Gundappa M.K."/>
        </authorList>
    </citation>
    <scope>NUCLEOTIDE SEQUENCE [LARGE SCALE GENOMIC DNA]</scope>
</reference>
<evidence type="ECO:0000313" key="15">
    <source>
        <dbReference type="Proteomes" id="UP000314982"/>
    </source>
</evidence>
<evidence type="ECO:0000256" key="6">
    <source>
        <dbReference type="ARBA" id="ARBA00023125"/>
    </source>
</evidence>
<dbReference type="InterPro" id="IPR017970">
    <property type="entry name" value="Homeobox_CS"/>
</dbReference>
<keyword evidence="7 10" id="KW-0371">Homeobox</keyword>
<keyword evidence="6 10" id="KW-0238">DNA-binding</keyword>
<organism evidence="14 15">
    <name type="scientific">Hucho hucho</name>
    <name type="common">huchen</name>
    <dbReference type="NCBI Taxonomy" id="62062"/>
    <lineage>
        <taxon>Eukaryota</taxon>
        <taxon>Metazoa</taxon>
        <taxon>Chordata</taxon>
        <taxon>Craniata</taxon>
        <taxon>Vertebrata</taxon>
        <taxon>Euteleostomi</taxon>
        <taxon>Actinopterygii</taxon>
        <taxon>Neopterygii</taxon>
        <taxon>Teleostei</taxon>
        <taxon>Protacanthopterygii</taxon>
        <taxon>Salmoniformes</taxon>
        <taxon>Salmonidae</taxon>
        <taxon>Salmoninae</taxon>
        <taxon>Hucho</taxon>
    </lineage>
</organism>
<dbReference type="InterPro" id="IPR046333">
    <property type="entry name" value="HXA10/ABDB-like"/>
</dbReference>
<evidence type="ECO:0000256" key="5">
    <source>
        <dbReference type="ARBA" id="ARBA00023015"/>
    </source>
</evidence>
<evidence type="ECO:0000256" key="11">
    <source>
        <dbReference type="RuleBase" id="RU000682"/>
    </source>
</evidence>
<keyword evidence="5" id="KW-0805">Transcription regulation</keyword>
<dbReference type="GeneTree" id="ENSGT00940000163268"/>
<feature type="compositionally biased region" description="Polar residues" evidence="12">
    <location>
        <begin position="223"/>
        <end position="234"/>
    </location>
</feature>